<comment type="caution">
    <text evidence="1">The sequence shown here is derived from an EMBL/GenBank/DDBJ whole genome shotgun (WGS) entry which is preliminary data.</text>
</comment>
<dbReference type="AlphaFoldDB" id="A0A4Q7PRP9"/>
<organism evidence="1 2">
    <name type="scientific">Cuneatibacter caecimuris</name>
    <dbReference type="NCBI Taxonomy" id="1796618"/>
    <lineage>
        <taxon>Bacteria</taxon>
        <taxon>Bacillati</taxon>
        <taxon>Bacillota</taxon>
        <taxon>Clostridia</taxon>
        <taxon>Lachnospirales</taxon>
        <taxon>Lachnospiraceae</taxon>
        <taxon>Cuneatibacter</taxon>
    </lineage>
</organism>
<reference evidence="1 2" key="1">
    <citation type="submission" date="2019-02" db="EMBL/GenBank/DDBJ databases">
        <title>Genomic Encyclopedia of Type Strains, Phase IV (KMG-IV): sequencing the most valuable type-strain genomes for metagenomic binning, comparative biology and taxonomic classification.</title>
        <authorList>
            <person name="Goeker M."/>
        </authorList>
    </citation>
    <scope>NUCLEOTIDE SEQUENCE [LARGE SCALE GENOMIC DNA]</scope>
    <source>
        <strain evidence="1 2">DSM 29486</strain>
    </source>
</reference>
<sequence length="33" mass="3816">MKLAVAEDFFCNYNKETLEDMNYGSKDLLSGRL</sequence>
<protein>
    <submittedName>
        <fullName evidence="1">Uncharacterized protein</fullName>
    </submittedName>
</protein>
<keyword evidence="2" id="KW-1185">Reference proteome</keyword>
<evidence type="ECO:0000313" key="1">
    <source>
        <dbReference type="EMBL" id="RZT01950.1"/>
    </source>
</evidence>
<gene>
    <name evidence="1" type="ORF">EV209_0050</name>
</gene>
<accession>A0A4Q7PRP9</accession>
<dbReference type="EMBL" id="SGXF01000001">
    <property type="protein sequence ID" value="RZT01950.1"/>
    <property type="molecule type" value="Genomic_DNA"/>
</dbReference>
<evidence type="ECO:0000313" key="2">
    <source>
        <dbReference type="Proteomes" id="UP000292927"/>
    </source>
</evidence>
<name>A0A4Q7PRP9_9FIRM</name>
<dbReference type="Proteomes" id="UP000292927">
    <property type="component" value="Unassembled WGS sequence"/>
</dbReference>
<proteinExistence type="predicted"/>